<comment type="caution">
    <text evidence="3">The sequence shown here is derived from an EMBL/GenBank/DDBJ whole genome shotgun (WGS) entry which is preliminary data.</text>
</comment>
<accession>A0A562IGJ5</accession>
<evidence type="ECO:0000256" key="1">
    <source>
        <dbReference type="SAM" id="MobiDB-lite"/>
    </source>
</evidence>
<dbReference type="AlphaFoldDB" id="A0A562IGJ5"/>
<reference evidence="3 4" key="1">
    <citation type="submission" date="2019-07" db="EMBL/GenBank/DDBJ databases">
        <title>R&amp;d 2014.</title>
        <authorList>
            <person name="Klenk H.-P."/>
        </authorList>
    </citation>
    <scope>NUCLEOTIDE SEQUENCE [LARGE SCALE GENOMIC DNA]</scope>
    <source>
        <strain evidence="3 4">DSM 43868</strain>
    </source>
</reference>
<name>A0A562IGJ5_MICOL</name>
<keyword evidence="4" id="KW-1185">Reference proteome</keyword>
<feature type="chain" id="PRO_5038383687" evidence="2">
    <location>
        <begin position="28"/>
        <end position="79"/>
    </location>
</feature>
<protein>
    <submittedName>
        <fullName evidence="3">Uncharacterized protein</fullName>
    </submittedName>
</protein>
<gene>
    <name evidence="3" type="ORF">JD77_05160</name>
</gene>
<evidence type="ECO:0000313" key="4">
    <source>
        <dbReference type="Proteomes" id="UP000319825"/>
    </source>
</evidence>
<feature type="region of interest" description="Disordered" evidence="1">
    <location>
        <begin position="51"/>
        <end position="79"/>
    </location>
</feature>
<proteinExistence type="predicted"/>
<organism evidence="3 4">
    <name type="scientific">Micromonospora olivasterospora</name>
    <dbReference type="NCBI Taxonomy" id="1880"/>
    <lineage>
        <taxon>Bacteria</taxon>
        <taxon>Bacillati</taxon>
        <taxon>Actinomycetota</taxon>
        <taxon>Actinomycetes</taxon>
        <taxon>Micromonosporales</taxon>
        <taxon>Micromonosporaceae</taxon>
        <taxon>Micromonospora</taxon>
    </lineage>
</organism>
<evidence type="ECO:0000313" key="3">
    <source>
        <dbReference type="EMBL" id="TWH70139.1"/>
    </source>
</evidence>
<dbReference type="Proteomes" id="UP000319825">
    <property type="component" value="Unassembled WGS sequence"/>
</dbReference>
<sequence>MRKFIAAAGAIGLSVGLIGTGAGAASAEEGNRRGVCEHRVCLLVLDESHDSDGDGVTDVDEIAGVTPPNNTGPISWPGI</sequence>
<feature type="signal peptide" evidence="2">
    <location>
        <begin position="1"/>
        <end position="27"/>
    </location>
</feature>
<dbReference type="EMBL" id="VLKE01000001">
    <property type="protein sequence ID" value="TWH70139.1"/>
    <property type="molecule type" value="Genomic_DNA"/>
</dbReference>
<keyword evidence="2" id="KW-0732">Signal</keyword>
<dbReference type="RefSeq" id="WP_145776500.1">
    <property type="nucleotide sequence ID" value="NZ_BAAATQ010000106.1"/>
</dbReference>
<evidence type="ECO:0000256" key="2">
    <source>
        <dbReference type="SAM" id="SignalP"/>
    </source>
</evidence>